<dbReference type="Pfam" id="PF12799">
    <property type="entry name" value="LRR_4"/>
    <property type="match status" value="1"/>
</dbReference>
<comment type="subcellular location">
    <subcellularLocation>
        <location evidence="1">Nucleus</location>
    </subcellularLocation>
</comment>
<evidence type="ECO:0000256" key="5">
    <source>
        <dbReference type="ARBA" id="ARBA00023460"/>
    </source>
</evidence>
<dbReference type="SMART" id="SM00369">
    <property type="entry name" value="LRR_TYP"/>
    <property type="match status" value="5"/>
</dbReference>
<dbReference type="PANTHER" id="PTHR45973">
    <property type="entry name" value="PROTEIN PHOSPHATASE 1 REGULATORY SUBUNIT SDS22-RELATED"/>
    <property type="match status" value="1"/>
</dbReference>
<comment type="caution">
    <text evidence="7">The sequence shown here is derived from an EMBL/GenBank/DDBJ whole genome shotgun (WGS) entry which is preliminary data.</text>
</comment>
<dbReference type="InterPro" id="IPR032675">
    <property type="entry name" value="LRR_dom_sf"/>
</dbReference>
<dbReference type="PROSITE" id="PS51450">
    <property type="entry name" value="LRR"/>
    <property type="match status" value="4"/>
</dbReference>
<keyword evidence="2" id="KW-0433">Leucine-rich repeat</keyword>
<dbReference type="InterPro" id="IPR025875">
    <property type="entry name" value="Leu-rich_rpt_4"/>
</dbReference>
<sequence>MTEQTTAGSKGINDVAGNVADALAPNANLTTESAEPGITEVSTAGVEGARKARVVVEYIDHPNAEAQESEDEGLGPDAGDPATEDLLAGFPDETDDIDLVHARLHNLDALRLPRFKDHLKRLCLRQNFVAHIGADDIGSLTKLEELDVYDNKLKGVGDALDTLTDLKTLDLSFNLLRSVPHGLERHKSLHTIFFVQNKITKISGVTGLAGSLRSLELGGNRIRGLETLKALRVLSIQSNRITKLEGLEELTNLEEFYISHNGLSKIEGLEKNLKLRTLDVSGNTITAVEGLSHLSELEEFWASDNQIATLNDLGKELGGIKSFSTIYLERNPCERNDQTGYRRKIMLALPQVQQIDATYTRR</sequence>
<dbReference type="Proteomes" id="UP000663841">
    <property type="component" value="Unassembled WGS sequence"/>
</dbReference>
<dbReference type="GO" id="GO:0005634">
    <property type="term" value="C:nucleus"/>
    <property type="evidence" value="ECO:0007669"/>
    <property type="project" value="UniProtKB-SubCell"/>
</dbReference>
<evidence type="ECO:0000313" key="7">
    <source>
        <dbReference type="EMBL" id="CAE6422890.1"/>
    </source>
</evidence>
<dbReference type="SMART" id="SM00365">
    <property type="entry name" value="LRR_SD22"/>
    <property type="match status" value="8"/>
</dbReference>
<feature type="domain" description="U2A'/phosphoprotein 32 family A C-terminal" evidence="6">
    <location>
        <begin position="338"/>
        <end position="356"/>
    </location>
</feature>
<proteinExistence type="inferred from homology"/>
<dbReference type="SMART" id="SM00446">
    <property type="entry name" value="LRRcap"/>
    <property type="match status" value="1"/>
</dbReference>
<protein>
    <recommendedName>
        <fullName evidence="6">U2A'/phosphoprotein 32 family A C-terminal domain-containing protein</fullName>
    </recommendedName>
</protein>
<dbReference type="AlphaFoldDB" id="A0A8H2XBM6"/>
<dbReference type="InterPro" id="IPR003591">
    <property type="entry name" value="Leu-rich_rpt_typical-subtyp"/>
</dbReference>
<dbReference type="InterPro" id="IPR050576">
    <property type="entry name" value="Cilia_flagella_integrity"/>
</dbReference>
<accession>A0A8H2XBM6</accession>
<keyword evidence="3" id="KW-0677">Repeat</keyword>
<dbReference type="Pfam" id="PF13516">
    <property type="entry name" value="LRR_6"/>
    <property type="match status" value="1"/>
</dbReference>
<dbReference type="Gene3D" id="3.80.10.10">
    <property type="entry name" value="Ribonuclease Inhibitor"/>
    <property type="match status" value="2"/>
</dbReference>
<evidence type="ECO:0000256" key="2">
    <source>
        <dbReference type="ARBA" id="ARBA00022614"/>
    </source>
</evidence>
<evidence type="ECO:0000259" key="6">
    <source>
        <dbReference type="SMART" id="SM00446"/>
    </source>
</evidence>
<name>A0A8H2XBM6_9AGAM</name>
<dbReference type="EMBL" id="CAJMWW010000077">
    <property type="protein sequence ID" value="CAE6422890.1"/>
    <property type="molecule type" value="Genomic_DNA"/>
</dbReference>
<evidence type="ECO:0000256" key="4">
    <source>
        <dbReference type="ARBA" id="ARBA00023242"/>
    </source>
</evidence>
<gene>
    <name evidence="7" type="ORF">RDB_LOCUS49142</name>
</gene>
<evidence type="ECO:0000256" key="1">
    <source>
        <dbReference type="ARBA" id="ARBA00004123"/>
    </source>
</evidence>
<keyword evidence="4" id="KW-0539">Nucleus</keyword>
<dbReference type="InterPro" id="IPR003603">
    <property type="entry name" value="U2A'_phosphoprotein32A_C"/>
</dbReference>
<evidence type="ECO:0000313" key="8">
    <source>
        <dbReference type="Proteomes" id="UP000663841"/>
    </source>
</evidence>
<dbReference type="FunFam" id="3.80.10.10:FF:000055">
    <property type="entry name" value="Protein phosphatase 1 regulatory subunit 7"/>
    <property type="match status" value="1"/>
</dbReference>
<organism evidence="7 8">
    <name type="scientific">Rhizoctonia solani</name>
    <dbReference type="NCBI Taxonomy" id="456999"/>
    <lineage>
        <taxon>Eukaryota</taxon>
        <taxon>Fungi</taxon>
        <taxon>Dikarya</taxon>
        <taxon>Basidiomycota</taxon>
        <taxon>Agaricomycotina</taxon>
        <taxon>Agaricomycetes</taxon>
        <taxon>Cantharellales</taxon>
        <taxon>Ceratobasidiaceae</taxon>
        <taxon>Rhizoctonia</taxon>
    </lineage>
</organism>
<dbReference type="SUPFAM" id="SSF52058">
    <property type="entry name" value="L domain-like"/>
    <property type="match status" value="1"/>
</dbReference>
<dbReference type="InterPro" id="IPR001611">
    <property type="entry name" value="Leu-rich_rpt"/>
</dbReference>
<reference evidence="7" key="1">
    <citation type="submission" date="2021-01" db="EMBL/GenBank/DDBJ databases">
        <authorList>
            <person name="Kaushik A."/>
        </authorList>
    </citation>
    <scope>NUCLEOTIDE SEQUENCE</scope>
    <source>
        <strain evidence="7">AG3-T5</strain>
    </source>
</reference>
<evidence type="ECO:0000256" key="3">
    <source>
        <dbReference type="ARBA" id="ARBA00022737"/>
    </source>
</evidence>
<dbReference type="Pfam" id="PF13855">
    <property type="entry name" value="LRR_8"/>
    <property type="match status" value="1"/>
</dbReference>
<comment type="similarity">
    <text evidence="5">Belongs to the SDS22 family.</text>
</comment>
<dbReference type="PANTHER" id="PTHR45973:SF23">
    <property type="entry name" value="PROTEIN PHOSPHATASE 1 REGULATORY SUBUNIT 7"/>
    <property type="match status" value="1"/>
</dbReference>